<dbReference type="Proteomes" id="UP000076400">
    <property type="component" value="Unassembled WGS sequence"/>
</dbReference>
<proteinExistence type="predicted"/>
<evidence type="ECO:0000313" key="1">
    <source>
        <dbReference type="EMBL" id="KZD12372.1"/>
    </source>
</evidence>
<gene>
    <name evidence="1" type="ORF">AUP43_16670</name>
</gene>
<accession>A0A154WFT5</accession>
<comment type="caution">
    <text evidence="1">The sequence shown here is derived from an EMBL/GenBank/DDBJ whole genome shotgun (WGS) entry which is preliminary data.</text>
</comment>
<dbReference type="STRING" id="580166.AUP43_16670"/>
<dbReference type="AlphaFoldDB" id="A0A154WFT5"/>
<dbReference type="Gene3D" id="2.20.110.10">
    <property type="entry name" value="Histone H3 K4-specific methyltransferase SET7/9 N-terminal domain"/>
    <property type="match status" value="1"/>
</dbReference>
<sequence>MLLCDAQGRPEVEGQTLDGKLDGAVRFYAEGKLAMVATYKTGALDGPMTSYGADGAVLGEALYRDGIKLSESPPALPPSPPLPPAPAPPTLAALLKLWLSAKLAKARA</sequence>
<keyword evidence="2" id="KW-1185">Reference proteome</keyword>
<dbReference type="EMBL" id="LPXN01000031">
    <property type="protein sequence ID" value="KZD12372.1"/>
    <property type="molecule type" value="Genomic_DNA"/>
</dbReference>
<evidence type="ECO:0000313" key="2">
    <source>
        <dbReference type="Proteomes" id="UP000076400"/>
    </source>
</evidence>
<organism evidence="1 2">
    <name type="scientific">Oceanibaculum pacificum</name>
    <dbReference type="NCBI Taxonomy" id="580166"/>
    <lineage>
        <taxon>Bacteria</taxon>
        <taxon>Pseudomonadati</taxon>
        <taxon>Pseudomonadota</taxon>
        <taxon>Alphaproteobacteria</taxon>
        <taxon>Rhodospirillales</taxon>
        <taxon>Oceanibaculaceae</taxon>
        <taxon>Oceanibaculum</taxon>
    </lineage>
</organism>
<name>A0A154WFT5_9PROT</name>
<reference evidence="1 2" key="1">
    <citation type="submission" date="2015-12" db="EMBL/GenBank/DDBJ databases">
        <title>Genome sequence of Oceanibaculum pacificum MCCC 1A02656.</title>
        <authorList>
            <person name="Lu L."/>
            <person name="Lai Q."/>
            <person name="Shao Z."/>
            <person name="Qian P."/>
        </authorList>
    </citation>
    <scope>NUCLEOTIDE SEQUENCE [LARGE SCALE GENOMIC DNA]</scope>
    <source>
        <strain evidence="1 2">MCCC 1A02656</strain>
    </source>
</reference>
<protein>
    <submittedName>
        <fullName evidence="1">Uncharacterized protein</fullName>
    </submittedName>
</protein>
<dbReference type="SUPFAM" id="SSF82185">
    <property type="entry name" value="Histone H3 K4-specific methyltransferase SET7/9 N-terminal domain"/>
    <property type="match status" value="1"/>
</dbReference>